<sequence length="266" mass="30672">MSFRVRLRGVNARDCFQFIGRERRRLSRTTRTFLYPLITRIHEEESVDAAKEDAVKRVVYLTTSQCLDFEKWRDEAILVNTTVELEPYTLRVLNGGDTPAYPVGLLLDLTSKEDNKGSDILEWLDQQPPRSVVFLCFHGGFSEKQAREISLALFSLVYPSSISARRVHKSGRSSPGRSLWFGVPTAVWPLYPEQKFNAFEMVGELGLAVEIRNYWRNYCSVELVTAEEIERAITCLMKQNSYVRKRVKEMSDKCHAGWMVAHLKLL</sequence>
<dbReference type="PANTHER" id="PTHR48048:SF45">
    <property type="entry name" value="GLYCOSYLTRANSFERASE"/>
    <property type="match status" value="1"/>
</dbReference>
<dbReference type="AlphaFoldDB" id="A0A8S9LHU0"/>
<dbReference type="PANTHER" id="PTHR48048">
    <property type="entry name" value="GLYCOSYLTRANSFERASE"/>
    <property type="match status" value="1"/>
</dbReference>
<gene>
    <name evidence="3" type="ORF">F2Q70_00028012</name>
</gene>
<keyword evidence="2" id="KW-0808">Transferase</keyword>
<evidence type="ECO:0000313" key="3">
    <source>
        <dbReference type="EMBL" id="KAF2604886.1"/>
    </source>
</evidence>
<dbReference type="GO" id="GO:0035251">
    <property type="term" value="F:UDP-glucosyltransferase activity"/>
    <property type="evidence" value="ECO:0007669"/>
    <property type="project" value="InterPro"/>
</dbReference>
<keyword evidence="2" id="KW-0328">Glycosyltransferase</keyword>
<organism evidence="3">
    <name type="scientific">Brassica cretica</name>
    <name type="common">Mustard</name>
    <dbReference type="NCBI Taxonomy" id="69181"/>
    <lineage>
        <taxon>Eukaryota</taxon>
        <taxon>Viridiplantae</taxon>
        <taxon>Streptophyta</taxon>
        <taxon>Embryophyta</taxon>
        <taxon>Tracheophyta</taxon>
        <taxon>Spermatophyta</taxon>
        <taxon>Magnoliopsida</taxon>
        <taxon>eudicotyledons</taxon>
        <taxon>Gunneridae</taxon>
        <taxon>Pentapetalae</taxon>
        <taxon>rosids</taxon>
        <taxon>malvids</taxon>
        <taxon>Brassicales</taxon>
        <taxon>Brassicaceae</taxon>
        <taxon>Brassiceae</taxon>
        <taxon>Brassica</taxon>
    </lineage>
</organism>
<dbReference type="InterPro" id="IPR050481">
    <property type="entry name" value="UDP-glycosyltransf_plant"/>
</dbReference>
<dbReference type="EMBL" id="QGKY02000094">
    <property type="protein sequence ID" value="KAF2604886.1"/>
    <property type="molecule type" value="Genomic_DNA"/>
</dbReference>
<comment type="similarity">
    <text evidence="1">Belongs to the UDP-glycosyltransferase family.</text>
</comment>
<comment type="caution">
    <text evidence="3">The sequence shown here is derived from an EMBL/GenBank/DDBJ whole genome shotgun (WGS) entry which is preliminary data.</text>
</comment>
<dbReference type="SUPFAM" id="SSF53756">
    <property type="entry name" value="UDP-Glycosyltransferase/glycogen phosphorylase"/>
    <property type="match status" value="1"/>
</dbReference>
<accession>A0A8S9LHU0</accession>
<reference evidence="3" key="1">
    <citation type="submission" date="2019-12" db="EMBL/GenBank/DDBJ databases">
        <title>Genome sequencing and annotation of Brassica cretica.</title>
        <authorList>
            <person name="Studholme D.J."/>
            <person name="Sarris P.F."/>
        </authorList>
    </citation>
    <scope>NUCLEOTIDE SEQUENCE</scope>
    <source>
        <strain evidence="3">PFS-102/07</strain>
        <tissue evidence="3">Leaf</tissue>
    </source>
</reference>
<evidence type="ECO:0000256" key="1">
    <source>
        <dbReference type="ARBA" id="ARBA00009995"/>
    </source>
</evidence>
<name>A0A8S9LHU0_BRACR</name>
<protein>
    <submittedName>
        <fullName evidence="3">Uncharacterized protein</fullName>
    </submittedName>
</protein>
<evidence type="ECO:0000256" key="2">
    <source>
        <dbReference type="ARBA" id="ARBA00022676"/>
    </source>
</evidence>
<proteinExistence type="inferred from homology"/>
<dbReference type="Gene3D" id="3.40.50.2000">
    <property type="entry name" value="Glycogen Phosphorylase B"/>
    <property type="match status" value="3"/>
</dbReference>